<dbReference type="InterPro" id="IPR013078">
    <property type="entry name" value="His_Pase_superF_clade-1"/>
</dbReference>
<reference evidence="2" key="1">
    <citation type="journal article" date="2019" name="Int. J. Syst. Evol. Microbiol.">
        <title>The Global Catalogue of Microorganisms (GCM) 10K type strain sequencing project: providing services to taxonomists for standard genome sequencing and annotation.</title>
        <authorList>
            <consortium name="The Broad Institute Genomics Platform"/>
            <consortium name="The Broad Institute Genome Sequencing Center for Infectious Disease"/>
            <person name="Wu L."/>
            <person name="Ma J."/>
        </authorList>
    </citation>
    <scope>NUCLEOTIDE SEQUENCE [LARGE SCALE GENOMIC DNA]</scope>
    <source>
        <strain evidence="2">KCTC 23707</strain>
    </source>
</reference>
<sequence length="173" mass="18967">MRELLLLRHAEALNESPTGDDIGRPLSARGHDIALRLGQALAGRGWIPQQALVSSSVRTRQTWAGVSQGVGDRAPQAVFADRLYDATAGRILDLIRTISDDVSSLAVVGHNPSMHELALRLCGDDSEPEAVRRLRLPFPAAGLARFEFDGPWEHLNPYAARLTHFLHPQDIPD</sequence>
<dbReference type="SUPFAM" id="SSF53254">
    <property type="entry name" value="Phosphoglycerate mutase-like"/>
    <property type="match status" value="1"/>
</dbReference>
<dbReference type="PANTHER" id="PTHR47623:SF1">
    <property type="entry name" value="OS09G0287300 PROTEIN"/>
    <property type="match status" value="1"/>
</dbReference>
<accession>A0ABW5DGN7</accession>
<gene>
    <name evidence="1" type="ORF">ACFSMZ_10945</name>
</gene>
<protein>
    <submittedName>
        <fullName evidence="1">SixA phosphatase family protein</fullName>
    </submittedName>
</protein>
<organism evidence="1 2">
    <name type="scientific">Chelativorans composti</name>
    <dbReference type="NCBI Taxonomy" id="768533"/>
    <lineage>
        <taxon>Bacteria</taxon>
        <taxon>Pseudomonadati</taxon>
        <taxon>Pseudomonadota</taxon>
        <taxon>Alphaproteobacteria</taxon>
        <taxon>Hyphomicrobiales</taxon>
        <taxon>Phyllobacteriaceae</taxon>
        <taxon>Chelativorans</taxon>
    </lineage>
</organism>
<dbReference type="InterPro" id="IPR029033">
    <property type="entry name" value="His_PPase_superfam"/>
</dbReference>
<dbReference type="Proteomes" id="UP001597373">
    <property type="component" value="Unassembled WGS sequence"/>
</dbReference>
<keyword evidence="2" id="KW-1185">Reference proteome</keyword>
<dbReference type="RefSeq" id="WP_345099138.1">
    <property type="nucleotide sequence ID" value="NZ_BAABGS010000021.1"/>
</dbReference>
<proteinExistence type="predicted"/>
<dbReference type="Pfam" id="PF00300">
    <property type="entry name" value="His_Phos_1"/>
    <property type="match status" value="1"/>
</dbReference>
<dbReference type="EMBL" id="JBHUIR010000038">
    <property type="protein sequence ID" value="MFD2260278.1"/>
    <property type="molecule type" value="Genomic_DNA"/>
</dbReference>
<dbReference type="SMART" id="SM00855">
    <property type="entry name" value="PGAM"/>
    <property type="match status" value="1"/>
</dbReference>
<evidence type="ECO:0000313" key="2">
    <source>
        <dbReference type="Proteomes" id="UP001597373"/>
    </source>
</evidence>
<name>A0ABW5DGN7_9HYPH</name>
<dbReference type="CDD" id="cd07067">
    <property type="entry name" value="HP_PGM_like"/>
    <property type="match status" value="1"/>
</dbReference>
<evidence type="ECO:0000313" key="1">
    <source>
        <dbReference type="EMBL" id="MFD2260278.1"/>
    </source>
</evidence>
<dbReference type="Gene3D" id="3.40.50.1240">
    <property type="entry name" value="Phosphoglycerate mutase-like"/>
    <property type="match status" value="1"/>
</dbReference>
<comment type="caution">
    <text evidence="1">The sequence shown here is derived from an EMBL/GenBank/DDBJ whole genome shotgun (WGS) entry which is preliminary data.</text>
</comment>
<dbReference type="PANTHER" id="PTHR47623">
    <property type="entry name" value="OS09G0287300 PROTEIN"/>
    <property type="match status" value="1"/>
</dbReference>